<dbReference type="EMBL" id="JARIHO010000001">
    <property type="protein sequence ID" value="KAJ7369179.1"/>
    <property type="molecule type" value="Genomic_DNA"/>
</dbReference>
<comment type="caution">
    <text evidence="2">The sequence shown here is derived from an EMBL/GenBank/DDBJ whole genome shotgun (WGS) entry which is preliminary data.</text>
</comment>
<keyword evidence="3" id="KW-1185">Reference proteome</keyword>
<protein>
    <submittedName>
        <fullName evidence="2">Uncharacterized protein</fullName>
    </submittedName>
</protein>
<accession>A0AAD7AWI1</accession>
<name>A0AAD7AWI1_9AGAR</name>
<evidence type="ECO:0000256" key="1">
    <source>
        <dbReference type="SAM" id="MobiDB-lite"/>
    </source>
</evidence>
<dbReference type="Proteomes" id="UP001218218">
    <property type="component" value="Unassembled WGS sequence"/>
</dbReference>
<feature type="region of interest" description="Disordered" evidence="1">
    <location>
        <begin position="247"/>
        <end position="277"/>
    </location>
</feature>
<reference evidence="2" key="1">
    <citation type="submission" date="2023-03" db="EMBL/GenBank/DDBJ databases">
        <title>Massive genome expansion in bonnet fungi (Mycena s.s.) driven by repeated elements and novel gene families across ecological guilds.</title>
        <authorList>
            <consortium name="Lawrence Berkeley National Laboratory"/>
            <person name="Harder C.B."/>
            <person name="Miyauchi S."/>
            <person name="Viragh M."/>
            <person name="Kuo A."/>
            <person name="Thoen E."/>
            <person name="Andreopoulos B."/>
            <person name="Lu D."/>
            <person name="Skrede I."/>
            <person name="Drula E."/>
            <person name="Henrissat B."/>
            <person name="Morin E."/>
            <person name="Kohler A."/>
            <person name="Barry K."/>
            <person name="LaButti K."/>
            <person name="Morin E."/>
            <person name="Salamov A."/>
            <person name="Lipzen A."/>
            <person name="Mereny Z."/>
            <person name="Hegedus B."/>
            <person name="Baldrian P."/>
            <person name="Stursova M."/>
            <person name="Weitz H."/>
            <person name="Taylor A."/>
            <person name="Grigoriev I.V."/>
            <person name="Nagy L.G."/>
            <person name="Martin F."/>
            <person name="Kauserud H."/>
        </authorList>
    </citation>
    <scope>NUCLEOTIDE SEQUENCE</scope>
    <source>
        <strain evidence="2">CBHHK002</strain>
    </source>
</reference>
<evidence type="ECO:0000313" key="2">
    <source>
        <dbReference type="EMBL" id="KAJ7369179.1"/>
    </source>
</evidence>
<dbReference type="AlphaFoldDB" id="A0AAD7AWI1"/>
<gene>
    <name evidence="2" type="ORF">DFH08DRAFT_929073</name>
</gene>
<evidence type="ECO:0000313" key="3">
    <source>
        <dbReference type="Proteomes" id="UP001218218"/>
    </source>
</evidence>
<organism evidence="2 3">
    <name type="scientific">Mycena albidolilacea</name>
    <dbReference type="NCBI Taxonomy" id="1033008"/>
    <lineage>
        <taxon>Eukaryota</taxon>
        <taxon>Fungi</taxon>
        <taxon>Dikarya</taxon>
        <taxon>Basidiomycota</taxon>
        <taxon>Agaricomycotina</taxon>
        <taxon>Agaricomycetes</taxon>
        <taxon>Agaricomycetidae</taxon>
        <taxon>Agaricales</taxon>
        <taxon>Marasmiineae</taxon>
        <taxon>Mycenaceae</taxon>
        <taxon>Mycena</taxon>
    </lineage>
</organism>
<proteinExistence type="predicted"/>
<sequence>MFSIAEFKLHTYIRSQGKWPGNRQKQRKDVDEEQVNRAARDFFEYSQLQSRQKVVIKDTAHQKARYHRWVAAGPPVQWAVGCRLDVACVHVPNIKCRGVTSLTPLRLGSFVVMRSAIRLYLGEVLGIYRYGSVLGRHESFTDAETVDGLSYVSLRVYEHSTVYSLTLWKVAPECNINIFQHIAPPNRASARSLALFTHAPISEFVYLSTGVGIRALGNETCSLTGGDYGWERWQALTSRAVYRSLDVPGFDEDSDDESSRRKGAAGKKGSQSCLAGP</sequence>